<dbReference type="AlphaFoldDB" id="A0A1K2I9R8"/>
<dbReference type="Pfam" id="PF13377">
    <property type="entry name" value="Peripla_BP_3"/>
    <property type="match status" value="1"/>
</dbReference>
<dbReference type="SUPFAM" id="SSF47413">
    <property type="entry name" value="lambda repressor-like DNA-binding domains"/>
    <property type="match status" value="1"/>
</dbReference>
<evidence type="ECO:0000256" key="3">
    <source>
        <dbReference type="ARBA" id="ARBA00023163"/>
    </source>
</evidence>
<keyword evidence="1" id="KW-0805">Transcription regulation</keyword>
<organism evidence="5">
    <name type="scientific">Loigolactobacillus rennini</name>
    <dbReference type="NCBI Taxonomy" id="238013"/>
    <lineage>
        <taxon>Bacteria</taxon>
        <taxon>Bacillati</taxon>
        <taxon>Bacillota</taxon>
        <taxon>Bacilli</taxon>
        <taxon>Lactobacillales</taxon>
        <taxon>Lactobacillaceae</taxon>
        <taxon>Loigolactobacillus</taxon>
    </lineage>
</organism>
<accession>A0A1K2I9R8</accession>
<feature type="domain" description="HTH lacI-type" evidence="4">
    <location>
        <begin position="4"/>
        <end position="58"/>
    </location>
</feature>
<dbReference type="SMART" id="SM00354">
    <property type="entry name" value="HTH_LACI"/>
    <property type="match status" value="1"/>
</dbReference>
<proteinExistence type="predicted"/>
<dbReference type="Pfam" id="PF00356">
    <property type="entry name" value="LacI"/>
    <property type="match status" value="1"/>
</dbReference>
<dbReference type="InterPro" id="IPR000843">
    <property type="entry name" value="HTH_LacI"/>
</dbReference>
<evidence type="ECO:0000256" key="2">
    <source>
        <dbReference type="ARBA" id="ARBA00023125"/>
    </source>
</evidence>
<name>A0A1K2I9R8_9LACO</name>
<dbReference type="SUPFAM" id="SSF53822">
    <property type="entry name" value="Periplasmic binding protein-like I"/>
    <property type="match status" value="1"/>
</dbReference>
<dbReference type="Gene3D" id="3.40.50.2300">
    <property type="match status" value="2"/>
</dbReference>
<dbReference type="InterPro" id="IPR010982">
    <property type="entry name" value="Lambda_DNA-bd_dom_sf"/>
</dbReference>
<evidence type="ECO:0000313" key="5">
    <source>
        <dbReference type="EMBL" id="SFZ88980.1"/>
    </source>
</evidence>
<keyword evidence="3" id="KW-0804">Transcription</keyword>
<protein>
    <submittedName>
        <fullName evidence="5">Maltose operon transcriptional repressor MalR, LacI family</fullName>
    </submittedName>
</protein>
<dbReference type="PROSITE" id="PS00356">
    <property type="entry name" value="HTH_LACI_1"/>
    <property type="match status" value="1"/>
</dbReference>
<dbReference type="PANTHER" id="PTHR30146:SF154">
    <property type="entry name" value="TRANSCRIPTION REGULATOR, MEMBER OF GALR FAMILY"/>
    <property type="match status" value="1"/>
</dbReference>
<dbReference type="InterPro" id="IPR046335">
    <property type="entry name" value="LacI/GalR-like_sensor"/>
</dbReference>
<evidence type="ECO:0000259" key="4">
    <source>
        <dbReference type="PROSITE" id="PS50932"/>
    </source>
</evidence>
<dbReference type="PROSITE" id="PS50932">
    <property type="entry name" value="HTH_LACI_2"/>
    <property type="match status" value="1"/>
</dbReference>
<dbReference type="CDD" id="cd06267">
    <property type="entry name" value="PBP1_LacI_sugar_binding-like"/>
    <property type="match status" value="1"/>
</dbReference>
<evidence type="ECO:0000256" key="1">
    <source>
        <dbReference type="ARBA" id="ARBA00023015"/>
    </source>
</evidence>
<dbReference type="PANTHER" id="PTHR30146">
    <property type="entry name" value="LACI-RELATED TRANSCRIPTIONAL REPRESSOR"/>
    <property type="match status" value="1"/>
</dbReference>
<reference evidence="5" key="1">
    <citation type="submission" date="2016-11" db="EMBL/GenBank/DDBJ databases">
        <authorList>
            <person name="Jaros S."/>
            <person name="Januszkiewicz K."/>
            <person name="Wedrychowicz H."/>
        </authorList>
    </citation>
    <scope>NUCLEOTIDE SEQUENCE</scope>
    <source>
        <strain evidence="5">ACA-DC 565</strain>
    </source>
</reference>
<dbReference type="GO" id="GO:0003700">
    <property type="term" value="F:DNA-binding transcription factor activity"/>
    <property type="evidence" value="ECO:0007669"/>
    <property type="project" value="TreeGrafter"/>
</dbReference>
<dbReference type="InterPro" id="IPR028082">
    <property type="entry name" value="Peripla_BP_I"/>
</dbReference>
<dbReference type="GO" id="GO:0000976">
    <property type="term" value="F:transcription cis-regulatory region binding"/>
    <property type="evidence" value="ECO:0007669"/>
    <property type="project" value="TreeGrafter"/>
</dbReference>
<dbReference type="EMBL" id="LT634362">
    <property type="protein sequence ID" value="SFZ88980.1"/>
    <property type="molecule type" value="Genomic_DNA"/>
</dbReference>
<keyword evidence="2" id="KW-0238">DNA-binding</keyword>
<gene>
    <name evidence="5" type="ORF">LREN565_2093</name>
</gene>
<dbReference type="PRINTS" id="PR00036">
    <property type="entry name" value="HTHLACI"/>
</dbReference>
<dbReference type="Gene3D" id="1.10.260.40">
    <property type="entry name" value="lambda repressor-like DNA-binding domains"/>
    <property type="match status" value="1"/>
</dbReference>
<dbReference type="CDD" id="cd01392">
    <property type="entry name" value="HTH_LacI"/>
    <property type="match status" value="1"/>
</dbReference>
<sequence length="320" mass="36091">MKTATLTDVAKLANVSKMTVSRVINHPEKVTDDLKQLVYHAMQALNYRPNVIAKALVNNSTQIIKFCVLEDIDTTEPYYMNLMVGIARVLDTYQYSLQLVTQRNFDIGNCDGYVITGMRQQDFSWIGQLEKPVVIFGENRFGFDYVDTDNQLGIRLIAEEALKRGYQRLIFIGMATKESFEYSREAGYLQLMQENQLLPEIYRFGNHSHLAQDFISANWTDFAPNTCFICASDRLAIGVERGIEKCGGSIPDQYGVTGFDGVFLNQVASPQITTIKQSVIEMGMACGEKILDKILRKIPEHRSLVFAPEISFGGTLRPLP</sequence>